<reference evidence="1 2" key="1">
    <citation type="submission" date="2023-07" db="EMBL/GenBank/DDBJ databases">
        <title>Sequencing the genomes of 1000 actinobacteria strains.</title>
        <authorList>
            <person name="Klenk H.-P."/>
        </authorList>
    </citation>
    <scope>NUCLEOTIDE SEQUENCE [LARGE SCALE GENOMIC DNA]</scope>
    <source>
        <strain evidence="1 2">DSM 19426</strain>
    </source>
</reference>
<dbReference type="InterPro" id="IPR027417">
    <property type="entry name" value="P-loop_NTPase"/>
</dbReference>
<dbReference type="Gene3D" id="3.40.50.300">
    <property type="entry name" value="P-loop containing nucleotide triphosphate hydrolases"/>
    <property type="match status" value="1"/>
</dbReference>
<name>A0ABU2BXH4_9ACTN</name>
<evidence type="ECO:0000313" key="2">
    <source>
        <dbReference type="Proteomes" id="UP001183648"/>
    </source>
</evidence>
<dbReference type="RefSeq" id="WP_310303050.1">
    <property type="nucleotide sequence ID" value="NZ_BAAAPS010000010.1"/>
</dbReference>
<sequence length="344" mass="37698">MAHTVVLHIGAMKSGTSTIQHQLQHHPEVLAAQGFRFPGHRWRQQILGVLDVLDQTRDGQVVPGSEGAWQRLLDELAAFEGTGVISMEFLGPTPPDYIATVVDSLAPARVQVVMTARDLGRNVPAMWQEGLKNRATWTWPEYLADIATTEKPRAGHARRFWRQMNYPFIVEKWLQVVGRDAFTLVTVPHPGAGPGVLWDRFCSVVGLKAHDFPPVEVQNVSLSAASAQVLRALNETLPQDLPLVHYQKVVKHLLAKQGMPAPTGPADRIGFSAEWVEARAARQIARLRALDVPVVGDLEELRPVAQAGIDPTTCPPEEVLRAAVHSLAHLVGVWPTAQALLGSP</sequence>
<dbReference type="Proteomes" id="UP001183648">
    <property type="component" value="Unassembled WGS sequence"/>
</dbReference>
<protein>
    <recommendedName>
        <fullName evidence="3">Sulfotransferase family protein</fullName>
    </recommendedName>
</protein>
<gene>
    <name evidence="1" type="ORF">J2S63_002654</name>
</gene>
<dbReference type="SUPFAM" id="SSF52540">
    <property type="entry name" value="P-loop containing nucleoside triphosphate hydrolases"/>
    <property type="match status" value="1"/>
</dbReference>
<evidence type="ECO:0000313" key="1">
    <source>
        <dbReference type="EMBL" id="MDR7363101.1"/>
    </source>
</evidence>
<keyword evidence="2" id="KW-1185">Reference proteome</keyword>
<organism evidence="1 2">
    <name type="scientific">Nocardioides marmoribigeumensis</name>
    <dbReference type="NCBI Taxonomy" id="433649"/>
    <lineage>
        <taxon>Bacteria</taxon>
        <taxon>Bacillati</taxon>
        <taxon>Actinomycetota</taxon>
        <taxon>Actinomycetes</taxon>
        <taxon>Propionibacteriales</taxon>
        <taxon>Nocardioidaceae</taxon>
        <taxon>Nocardioides</taxon>
    </lineage>
</organism>
<proteinExistence type="predicted"/>
<accession>A0ABU2BXH4</accession>
<evidence type="ECO:0008006" key="3">
    <source>
        <dbReference type="Google" id="ProtNLM"/>
    </source>
</evidence>
<comment type="caution">
    <text evidence="1">The sequence shown here is derived from an EMBL/GenBank/DDBJ whole genome shotgun (WGS) entry which is preliminary data.</text>
</comment>
<dbReference type="EMBL" id="JAVDYG010000001">
    <property type="protein sequence ID" value="MDR7363101.1"/>
    <property type="molecule type" value="Genomic_DNA"/>
</dbReference>